<evidence type="ECO:0000313" key="3">
    <source>
        <dbReference type="Proteomes" id="UP000438429"/>
    </source>
</evidence>
<protein>
    <submittedName>
        <fullName evidence="2">Uncharacterized protein</fullName>
    </submittedName>
</protein>
<organism evidence="2 3">
    <name type="scientific">Scophthalmus maximus</name>
    <name type="common">Turbot</name>
    <name type="synonym">Psetta maxima</name>
    <dbReference type="NCBI Taxonomy" id="52904"/>
    <lineage>
        <taxon>Eukaryota</taxon>
        <taxon>Metazoa</taxon>
        <taxon>Chordata</taxon>
        <taxon>Craniata</taxon>
        <taxon>Vertebrata</taxon>
        <taxon>Euteleostomi</taxon>
        <taxon>Actinopterygii</taxon>
        <taxon>Neopterygii</taxon>
        <taxon>Teleostei</taxon>
        <taxon>Neoteleostei</taxon>
        <taxon>Acanthomorphata</taxon>
        <taxon>Carangaria</taxon>
        <taxon>Pleuronectiformes</taxon>
        <taxon>Pleuronectoidei</taxon>
        <taxon>Scophthalmidae</taxon>
        <taxon>Scophthalmus</taxon>
    </lineage>
</organism>
<evidence type="ECO:0000313" key="2">
    <source>
        <dbReference type="EMBL" id="KAF0026852.1"/>
    </source>
</evidence>
<feature type="compositionally biased region" description="Basic residues" evidence="1">
    <location>
        <begin position="74"/>
        <end position="89"/>
    </location>
</feature>
<proteinExistence type="predicted"/>
<gene>
    <name evidence="2" type="ORF">F2P81_021589</name>
</gene>
<dbReference type="EMBL" id="VEVO01000019">
    <property type="protein sequence ID" value="KAF0026852.1"/>
    <property type="molecule type" value="Genomic_DNA"/>
</dbReference>
<dbReference type="Proteomes" id="UP000438429">
    <property type="component" value="Unassembled WGS sequence"/>
</dbReference>
<dbReference type="AlphaFoldDB" id="A0A6A4S6G2"/>
<sequence>MMLTLPLANARSQKTRWEVQRTNFFPLLRFIQSVVEKRLRPYRRLHDRDQTVVPTGGAKRFSRRFFPRCLFKKPRHKPNLHTSGPHRKRNDTFETSSQRTTGQIYNTYTSSCSHVNVRTVAKQRRQSRFTIYKKHSELNPSS</sequence>
<feature type="compositionally biased region" description="Polar residues" evidence="1">
    <location>
        <begin position="93"/>
        <end position="105"/>
    </location>
</feature>
<feature type="region of interest" description="Disordered" evidence="1">
    <location>
        <begin position="74"/>
        <end position="105"/>
    </location>
</feature>
<evidence type="ECO:0000256" key="1">
    <source>
        <dbReference type="SAM" id="MobiDB-lite"/>
    </source>
</evidence>
<comment type="caution">
    <text evidence="2">The sequence shown here is derived from an EMBL/GenBank/DDBJ whole genome shotgun (WGS) entry which is preliminary data.</text>
</comment>
<name>A0A6A4S6G2_SCOMX</name>
<reference evidence="2 3" key="1">
    <citation type="submission" date="2019-06" db="EMBL/GenBank/DDBJ databases">
        <title>Draft genomes of female and male turbot (Scophthalmus maximus).</title>
        <authorList>
            <person name="Xu H."/>
            <person name="Xu X.-W."/>
            <person name="Shao C."/>
            <person name="Chen S."/>
        </authorList>
    </citation>
    <scope>NUCLEOTIDE SEQUENCE [LARGE SCALE GENOMIC DNA]</scope>
    <source>
        <strain evidence="2">Ysfricsl-2016a</strain>
        <tissue evidence="2">Blood</tissue>
    </source>
</reference>
<accession>A0A6A4S6G2</accession>